<keyword evidence="5" id="KW-0732">Signal</keyword>
<dbReference type="GO" id="GO:0046556">
    <property type="term" value="F:alpha-L-arabinofuranosidase activity"/>
    <property type="evidence" value="ECO:0007669"/>
    <property type="project" value="UniProtKB-EC"/>
</dbReference>
<proteinExistence type="inferred from homology"/>
<evidence type="ECO:0000256" key="7">
    <source>
        <dbReference type="ARBA" id="ARBA00023180"/>
    </source>
</evidence>
<dbReference type="SUPFAM" id="SSF51445">
    <property type="entry name" value="(Trans)glycosidases"/>
    <property type="match status" value="1"/>
</dbReference>
<keyword evidence="7" id="KW-0325">Glycoprotein</keyword>
<dbReference type="InterPro" id="IPR013780">
    <property type="entry name" value="Glyco_hydro_b"/>
</dbReference>
<dbReference type="InterPro" id="IPR055235">
    <property type="entry name" value="ASD1_cat"/>
</dbReference>
<organism evidence="10 11">
    <name type="scientific">Moesziomyces aphidis</name>
    <name type="common">Pseudozyma aphidis</name>
    <dbReference type="NCBI Taxonomy" id="84754"/>
    <lineage>
        <taxon>Eukaryota</taxon>
        <taxon>Fungi</taxon>
        <taxon>Dikarya</taxon>
        <taxon>Basidiomycota</taxon>
        <taxon>Ustilaginomycotina</taxon>
        <taxon>Ustilaginomycetes</taxon>
        <taxon>Ustilaginales</taxon>
        <taxon>Ustilaginaceae</taxon>
        <taxon>Moesziomyces</taxon>
    </lineage>
</organism>
<dbReference type="Gene3D" id="2.60.40.1180">
    <property type="entry name" value="Golgi alpha-mannosidase II"/>
    <property type="match status" value="1"/>
</dbReference>
<dbReference type="Gene3D" id="3.20.20.80">
    <property type="entry name" value="Glycosidases"/>
    <property type="match status" value="1"/>
</dbReference>
<dbReference type="SMART" id="SM00813">
    <property type="entry name" value="Alpha-L-AF_C"/>
    <property type="match status" value="1"/>
</dbReference>
<evidence type="ECO:0000256" key="4">
    <source>
        <dbReference type="ARBA" id="ARBA00012670"/>
    </source>
</evidence>
<dbReference type="AlphaFoldDB" id="W3VKI0"/>
<dbReference type="Gene3D" id="2.60.120.260">
    <property type="entry name" value="Galactose-binding domain-like"/>
    <property type="match status" value="1"/>
</dbReference>
<dbReference type="EC" id="3.2.1.55" evidence="4"/>
<dbReference type="Pfam" id="PF02018">
    <property type="entry name" value="CBM_4_9"/>
    <property type="match status" value="1"/>
</dbReference>
<dbReference type="Proteomes" id="UP000019462">
    <property type="component" value="Unassembled WGS sequence"/>
</dbReference>
<keyword evidence="6" id="KW-0378">Hydrolase</keyword>
<evidence type="ECO:0000256" key="8">
    <source>
        <dbReference type="SAM" id="MobiDB-lite"/>
    </source>
</evidence>
<dbReference type="InterPro" id="IPR003305">
    <property type="entry name" value="CenC_carb-bd"/>
</dbReference>
<dbReference type="GO" id="GO:0046373">
    <property type="term" value="P:L-arabinose metabolic process"/>
    <property type="evidence" value="ECO:0007669"/>
    <property type="project" value="InterPro"/>
</dbReference>
<dbReference type="Pfam" id="PF06964">
    <property type="entry name" value="Alpha-L-AF_C"/>
    <property type="match status" value="1"/>
</dbReference>
<dbReference type="Pfam" id="PF22848">
    <property type="entry name" value="ASD1_dom"/>
    <property type="match status" value="1"/>
</dbReference>
<evidence type="ECO:0000313" key="10">
    <source>
        <dbReference type="EMBL" id="ETS61302.1"/>
    </source>
</evidence>
<comment type="similarity">
    <text evidence="3">Belongs to the glycosyl hydrolase 51 family.</text>
</comment>
<comment type="catalytic activity">
    <reaction evidence="1">
        <text>Hydrolysis of terminal non-reducing alpha-L-arabinofuranoside residues in alpha-L-arabinosides.</text>
        <dbReference type="EC" id="3.2.1.55"/>
    </reaction>
</comment>
<evidence type="ECO:0000256" key="5">
    <source>
        <dbReference type="ARBA" id="ARBA00022729"/>
    </source>
</evidence>
<dbReference type="GO" id="GO:0031222">
    <property type="term" value="P:arabinan catabolic process"/>
    <property type="evidence" value="ECO:0007669"/>
    <property type="project" value="UniProtKB-UniPathway"/>
</dbReference>
<dbReference type="InterPro" id="IPR017853">
    <property type="entry name" value="GH"/>
</dbReference>
<name>W3VKI0_MOEAP</name>
<evidence type="ECO:0000256" key="1">
    <source>
        <dbReference type="ARBA" id="ARBA00001462"/>
    </source>
</evidence>
<dbReference type="PANTHER" id="PTHR31776:SF0">
    <property type="entry name" value="ALPHA-L-ARABINOFURANOSIDASE 1"/>
    <property type="match status" value="1"/>
</dbReference>
<dbReference type="OrthoDB" id="406864at2759"/>
<accession>W3VKI0</accession>
<feature type="domain" description="Alpha-L-arabinofuranosidase C-terminal" evidence="9">
    <location>
        <begin position="496"/>
        <end position="684"/>
    </location>
</feature>
<gene>
    <name evidence="10" type="ORF">PaG_05269</name>
</gene>
<evidence type="ECO:0000256" key="2">
    <source>
        <dbReference type="ARBA" id="ARBA00004834"/>
    </source>
</evidence>
<dbReference type="InterPro" id="IPR010720">
    <property type="entry name" value="Alpha-L-AF_C"/>
</dbReference>
<sequence>MKRSLSPMYDTDLASLPVSPARGRSSTSTRSVASVNAAPSTSALSSAAVSPPAVTYNVAAKPSRRSKFALAAFIETNINSGTDGGLYAETIRNRAFQDNVNNAANTNNALGRGSLLHWTGTSKGTKLTLSLDNSLSAALPQSAIVTGQKTDSCGIANSGFEGFSVTKQPYKLAFYARSPTGKPTTVPVEVGLYSSDSSKTFAKQTLPLKLSGEWQKFETTLTPSQAASNNNNVFAIKTQGACNDGFQLNLVSLTPPTWQGTVARPDLAQALADIKPKYVRLPGGNDLEGNNIPSWFNWTNAVGDLKNRPGRTPTWTSDWNTEGLGLMELMNLTEKWGAQAVLGIYAGYSLDGKAVPQNQLGPYIQSALNQLHFLLDTTGRWADLRKSYGRAAPYKFQHVEIGNEDWLGAAVQTYGPYRWAAFRDAIAKEFPQLTLIASTLLNGVEGAKAVDNHFYATPSQLFAFAEGMDATSRAIPIWELEYAVINNGLTNDSDIYSGPGRLKHPTLIGALAEATFLAGAERNGDIFYSAAYAPLFQNEGTNLTQWTPDLLSFNAGQMVKSTSYYIQYAWGNYPIEQIHDTSLSTPTNSSHIYHSFGSDGQGHLVAKLINTNAGARDVKVQLGSGAKLSANGAKSWQMKGNDPQAANTLSNPQAVVPQSSSNELPPGAQLTGDGSLTVTLPAYSATVLNLALA</sequence>
<evidence type="ECO:0000256" key="6">
    <source>
        <dbReference type="ARBA" id="ARBA00022801"/>
    </source>
</evidence>
<feature type="region of interest" description="Disordered" evidence="8">
    <location>
        <begin position="1"/>
        <end position="33"/>
    </location>
</feature>
<comment type="pathway">
    <text evidence="2">Glycan metabolism; L-arabinan degradation.</text>
</comment>
<reference evidence="10 11" key="1">
    <citation type="journal article" date="2014" name="Genome Announc.">
        <title>Genome sequence of the basidiomycetous fungus Pseudozyma aphidis DSM70725, an efficient producer of biosurfactant mannosylerythritol lipids.</title>
        <authorList>
            <person name="Lorenz S."/>
            <person name="Guenther M."/>
            <person name="Grumaz C."/>
            <person name="Rupp S."/>
            <person name="Zibek S."/>
            <person name="Sohn K."/>
        </authorList>
    </citation>
    <scope>NUCLEOTIDE SEQUENCE [LARGE SCALE GENOMIC DNA]</scope>
    <source>
        <strain evidence="11">ATCC 32657 / CBS 517.83 / DSM 70725 / JCM 10318 / NBRC 10182 / NRRL Y-7954 / St-0401</strain>
    </source>
</reference>
<evidence type="ECO:0000256" key="3">
    <source>
        <dbReference type="ARBA" id="ARBA00007186"/>
    </source>
</evidence>
<dbReference type="HOGENOM" id="CLU_010060_1_0_1"/>
<evidence type="ECO:0000313" key="11">
    <source>
        <dbReference type="Proteomes" id="UP000019462"/>
    </source>
</evidence>
<feature type="compositionally biased region" description="Low complexity" evidence="8">
    <location>
        <begin position="19"/>
        <end position="33"/>
    </location>
</feature>
<evidence type="ECO:0000259" key="9">
    <source>
        <dbReference type="SMART" id="SM00813"/>
    </source>
</evidence>
<comment type="caution">
    <text evidence="10">The sequence shown here is derived from an EMBL/GenBank/DDBJ whole genome shotgun (WGS) entry which is preliminary data.</text>
</comment>
<keyword evidence="11" id="KW-1185">Reference proteome</keyword>
<dbReference type="UniPathway" id="UPA00667"/>
<dbReference type="PANTHER" id="PTHR31776">
    <property type="entry name" value="ALPHA-L-ARABINOFURANOSIDASE 1"/>
    <property type="match status" value="1"/>
</dbReference>
<dbReference type="InterPro" id="IPR051563">
    <property type="entry name" value="Glycosyl_Hydrolase_51"/>
</dbReference>
<dbReference type="EMBL" id="AWNI01000022">
    <property type="protein sequence ID" value="ETS61302.1"/>
    <property type="molecule type" value="Genomic_DNA"/>
</dbReference>
<protein>
    <recommendedName>
        <fullName evidence="4">non-reducing end alpha-L-arabinofuranosidase</fullName>
        <ecNumber evidence="4">3.2.1.55</ecNumber>
    </recommendedName>
</protein>